<protein>
    <recommendedName>
        <fullName evidence="9">Helicase C-terminal domain-containing protein</fullName>
    </recommendedName>
</protein>
<dbReference type="InterPro" id="IPR049730">
    <property type="entry name" value="SNF2/RAD54-like_C"/>
</dbReference>
<name>J8HU84_BACCE</name>
<dbReference type="GO" id="GO:0005524">
    <property type="term" value="F:ATP binding"/>
    <property type="evidence" value="ECO:0007669"/>
    <property type="project" value="InterPro"/>
</dbReference>
<dbReference type="PANTHER" id="PTHR45766:SF6">
    <property type="entry name" value="SWI_SNF-RELATED MATRIX-ASSOCIATED ACTIN-DEPENDENT REGULATOR OF CHROMATIN SUBFAMILY A-LIKE PROTEIN 1"/>
    <property type="match status" value="1"/>
</dbReference>
<dbReference type="GO" id="GO:0016787">
    <property type="term" value="F:hydrolase activity"/>
    <property type="evidence" value="ECO:0007669"/>
    <property type="project" value="UniProtKB-KW"/>
</dbReference>
<dbReference type="Pfam" id="PF04851">
    <property type="entry name" value="ResIII"/>
    <property type="match status" value="1"/>
</dbReference>
<feature type="domain" description="Helicase C-terminal" evidence="6">
    <location>
        <begin position="682"/>
        <end position="892"/>
    </location>
</feature>
<dbReference type="SUPFAM" id="SSF52540">
    <property type="entry name" value="P-loop containing nucleoside triphosphate hydrolases"/>
    <property type="match status" value="1"/>
</dbReference>
<dbReference type="PROSITE" id="PS51194">
    <property type="entry name" value="HELICASE_CTER"/>
    <property type="match status" value="1"/>
</dbReference>
<dbReference type="Pfam" id="PF00271">
    <property type="entry name" value="Helicase_C"/>
    <property type="match status" value="1"/>
</dbReference>
<gene>
    <name evidence="7" type="ORF">IIG_03909</name>
</gene>
<dbReference type="GO" id="GO:0003677">
    <property type="term" value="F:DNA binding"/>
    <property type="evidence" value="ECO:0007669"/>
    <property type="project" value="InterPro"/>
</dbReference>
<evidence type="ECO:0000313" key="8">
    <source>
        <dbReference type="Proteomes" id="UP000006960"/>
    </source>
</evidence>
<keyword evidence="1" id="KW-0547">Nucleotide-binding</keyword>
<dbReference type="SMART" id="SM00487">
    <property type="entry name" value="DEXDc"/>
    <property type="match status" value="1"/>
</dbReference>
<evidence type="ECO:0000313" key="7">
    <source>
        <dbReference type="EMBL" id="EJR29585.1"/>
    </source>
</evidence>
<dbReference type="GO" id="GO:0006281">
    <property type="term" value="P:DNA repair"/>
    <property type="evidence" value="ECO:0007669"/>
    <property type="project" value="TreeGrafter"/>
</dbReference>
<dbReference type="PROSITE" id="PS51192">
    <property type="entry name" value="HELICASE_ATP_BIND_1"/>
    <property type="match status" value="1"/>
</dbReference>
<accession>J8HU84</accession>
<dbReference type="CDD" id="cd18793">
    <property type="entry name" value="SF2_C_SNF"/>
    <property type="match status" value="1"/>
</dbReference>
<dbReference type="CDD" id="cd10311">
    <property type="entry name" value="PLDc_N_DEXD_c"/>
    <property type="match status" value="1"/>
</dbReference>
<dbReference type="InterPro" id="IPR014001">
    <property type="entry name" value="Helicase_ATP-bd"/>
</dbReference>
<dbReference type="InterPro" id="IPR001650">
    <property type="entry name" value="Helicase_C-like"/>
</dbReference>
<dbReference type="InterPro" id="IPR027417">
    <property type="entry name" value="P-loop_NTPase"/>
</dbReference>
<dbReference type="Gene3D" id="3.40.50.10810">
    <property type="entry name" value="Tandem AAA-ATPase domain"/>
    <property type="match status" value="1"/>
</dbReference>
<dbReference type="HOGENOM" id="CLU_008466_2_0_9"/>
<dbReference type="CDD" id="cd18011">
    <property type="entry name" value="DEXDc_RapA"/>
    <property type="match status" value="1"/>
</dbReference>
<dbReference type="GO" id="GO:0031297">
    <property type="term" value="P:replication fork processing"/>
    <property type="evidence" value="ECO:0007669"/>
    <property type="project" value="TreeGrafter"/>
</dbReference>
<dbReference type="AlphaFoldDB" id="J8HU84"/>
<reference evidence="7 8" key="1">
    <citation type="submission" date="2012-04" db="EMBL/GenBank/DDBJ databases">
        <title>The Genome Sequence of Bacillus cereus VD048.</title>
        <authorList>
            <consortium name="The Broad Institute Genome Sequencing Platform"/>
            <consortium name="The Broad Institute Genome Sequencing Center for Infectious Disease"/>
            <person name="Feldgarden M."/>
            <person name="Van der Auwera G.A."/>
            <person name="Mahillon J."/>
            <person name="Duprez V."/>
            <person name="Timmery S."/>
            <person name="Mattelet C."/>
            <person name="Dierick K."/>
            <person name="Sun M."/>
            <person name="Yu Z."/>
            <person name="Zhu L."/>
            <person name="Hu X."/>
            <person name="Shank E.B."/>
            <person name="Swiecicka I."/>
            <person name="Hansen B.M."/>
            <person name="Andrup L."/>
            <person name="Young S.K."/>
            <person name="Zeng Q."/>
            <person name="Gargeya S."/>
            <person name="Fitzgerald M."/>
            <person name="Haas B."/>
            <person name="Abouelleil A."/>
            <person name="Alvarado L."/>
            <person name="Arachchi H.M."/>
            <person name="Berlin A."/>
            <person name="Chapman S.B."/>
            <person name="Goldberg J."/>
            <person name="Griggs A."/>
            <person name="Gujja S."/>
            <person name="Hansen M."/>
            <person name="Howarth C."/>
            <person name="Imamovic A."/>
            <person name="Larimer J."/>
            <person name="McCowen C."/>
            <person name="Montmayeur A."/>
            <person name="Murphy C."/>
            <person name="Neiman D."/>
            <person name="Pearson M."/>
            <person name="Priest M."/>
            <person name="Roberts A."/>
            <person name="Saif S."/>
            <person name="Shea T."/>
            <person name="Sisk P."/>
            <person name="Sykes S."/>
            <person name="Wortman J."/>
            <person name="Nusbaum C."/>
            <person name="Birren B."/>
        </authorList>
    </citation>
    <scope>NUCLEOTIDE SEQUENCE [LARGE SCALE GENOMIC DNA]</scope>
    <source>
        <strain evidence="7 8">VD048</strain>
    </source>
</reference>
<dbReference type="SMART" id="SM00490">
    <property type="entry name" value="HELICc"/>
    <property type="match status" value="1"/>
</dbReference>
<dbReference type="RefSeq" id="WP_002166258.1">
    <property type="nucleotide sequence ID" value="NZ_JH792310.1"/>
</dbReference>
<keyword evidence="4" id="KW-0067">ATP-binding</keyword>
<keyword evidence="2" id="KW-0378">Hydrolase</keyword>
<evidence type="ECO:0000256" key="3">
    <source>
        <dbReference type="ARBA" id="ARBA00022806"/>
    </source>
</evidence>
<dbReference type="PANTHER" id="PTHR45766">
    <property type="entry name" value="DNA ANNEALING HELICASE AND ENDONUCLEASE ZRANB3 FAMILY MEMBER"/>
    <property type="match status" value="1"/>
</dbReference>
<evidence type="ECO:0000256" key="4">
    <source>
        <dbReference type="ARBA" id="ARBA00022840"/>
    </source>
</evidence>
<evidence type="ECO:0000259" key="6">
    <source>
        <dbReference type="PROSITE" id="PS51194"/>
    </source>
</evidence>
<dbReference type="InterPro" id="IPR006935">
    <property type="entry name" value="Helicase/UvrB_N"/>
</dbReference>
<comment type="caution">
    <text evidence="7">The sequence shown here is derived from an EMBL/GenBank/DDBJ whole genome shotgun (WGS) entry which is preliminary data.</text>
</comment>
<dbReference type="EMBL" id="AHEU01000026">
    <property type="protein sequence ID" value="EJR29585.1"/>
    <property type="molecule type" value="Genomic_DNA"/>
</dbReference>
<dbReference type="PATRIC" id="fig|1053226.3.peg.3990"/>
<evidence type="ECO:0000259" key="5">
    <source>
        <dbReference type="PROSITE" id="PS51192"/>
    </source>
</evidence>
<keyword evidence="3" id="KW-0347">Helicase</keyword>
<dbReference type="InterPro" id="IPR038718">
    <property type="entry name" value="SNF2-like_sf"/>
</dbReference>
<proteinExistence type="predicted"/>
<dbReference type="InterPro" id="IPR057342">
    <property type="entry name" value="DEXDc_RapA"/>
</dbReference>
<sequence length="1085" mass="126134">MFRGVVDNKQSGLVGDVLKENIQEGGKLSIAAAHFTLYAFQELKSELEKLDEIRFIFTEPAFVKDSHMPVERIEQNESKLFGVEEEIQYKNELSQQYIAKKLSNWLHKKVTIRSVVNQRVDASFYHLENKDGSQLSLVGGAPFSSAGLGYTNSYNMYLNTIVQDTETNIKIKQVFNQMWNNKQQLQDVKDNVLQRVESMYNENSPEFAYFVTIYNIFKKFLEENEDFDRIQQKTGFQQTEIWNRLYSFQRDGVVGAINKIETYGGCIIADSVGLGKTFEALAVIKYYELKNHRVLVLTPKKLRENWSVYRLNDKRNILANDRFSYDLLNHTDLSREDGYSGDTNLEHVNWGNYDLIVIDESHNFRNNPKRKDRITRYERLMQEIIKSGVKTKVLMLSATPVNNNLNDLKNQIAFITEGNDTALQNSANIDDISATIRQAQHSFNKWSEIPEEKRTTELLLEMLDWDYFTLLDSLTIARSRRHIEKYYNMSDIGKFPKRLAPITIKEKFDTLDRFPSLEAINNDILRLRLAIYSPMKYILPNMKQQYKDKYDTKIEGRGSLRQEDRENSLIYLMKASLLKRLESSISSFTLTIQKVIENINIMLAKADNFNIEEAYTRTIANIEEMDSGELEDMAVGSKVKILLKDVDLIRWKQDLENDRIILEKLYEHAKVVDAKRDLKLKALKKLIHEKVNQPINDENKKIIVFTAFADTAKYLYEHLHLWMKEEYGLHTALITGSDNPKTTLKLKKSDFNNVLVNFSPRSKERNKIMPEMEEEIDLLIATDCISEGQNLQDCDYLINYDIHWNPVRIIQRFGRIDRLGSQNDCIQLVNFYPPMELDEYINLVGRVKDRMAILDISSTGEENVIAESSEMKDLEYRRKQLQRLQEEVIDLEDISGNVSLTDFTMDDFRIDLINYMKNNEDAIKNVKYHIFSLTKNENVNVEEEVKPGVIYCLKQINNFSASAEKNALHPFYLVYIKENGEVLYSHGHVKKILDLYRSLCLGKKETYKELYTQFNLETRNAKKMTKYKELLEAVVEDIVGENEQQATLDIFSMGSLDSLLTSSNSGVKDYEIISCLIIRGDGEDE</sequence>
<feature type="domain" description="Helicase ATP-binding" evidence="5">
    <location>
        <begin position="257"/>
        <end position="418"/>
    </location>
</feature>
<organism evidence="7 8">
    <name type="scientific">Bacillus cereus VD048</name>
    <dbReference type="NCBI Taxonomy" id="1053226"/>
    <lineage>
        <taxon>Bacteria</taxon>
        <taxon>Bacillati</taxon>
        <taxon>Bacillota</taxon>
        <taxon>Bacilli</taxon>
        <taxon>Bacillales</taxon>
        <taxon>Bacillaceae</taxon>
        <taxon>Bacillus</taxon>
        <taxon>Bacillus cereus group</taxon>
    </lineage>
</organism>
<dbReference type="Gene3D" id="3.40.50.300">
    <property type="entry name" value="P-loop containing nucleotide triphosphate hydrolases"/>
    <property type="match status" value="1"/>
</dbReference>
<dbReference type="Proteomes" id="UP000006960">
    <property type="component" value="Unassembled WGS sequence"/>
</dbReference>
<evidence type="ECO:0000256" key="2">
    <source>
        <dbReference type="ARBA" id="ARBA00022801"/>
    </source>
</evidence>
<evidence type="ECO:0008006" key="9">
    <source>
        <dbReference type="Google" id="ProtNLM"/>
    </source>
</evidence>
<evidence type="ECO:0000256" key="1">
    <source>
        <dbReference type="ARBA" id="ARBA00022741"/>
    </source>
</evidence>